<evidence type="ECO:0000259" key="5">
    <source>
        <dbReference type="PROSITE" id="PS51192"/>
    </source>
</evidence>
<dbReference type="GO" id="GO:0003676">
    <property type="term" value="F:nucleic acid binding"/>
    <property type="evidence" value="ECO:0007669"/>
    <property type="project" value="InterPro"/>
</dbReference>
<dbReference type="CDD" id="cd18797">
    <property type="entry name" value="SF2_C_Hrq"/>
    <property type="match status" value="1"/>
</dbReference>
<feature type="compositionally biased region" description="Basic and acidic residues" evidence="3">
    <location>
        <begin position="50"/>
        <end position="77"/>
    </location>
</feature>
<dbReference type="GO" id="GO:0043138">
    <property type="term" value="F:3'-5' DNA helicase activity"/>
    <property type="evidence" value="ECO:0007669"/>
    <property type="project" value="TreeGrafter"/>
</dbReference>
<dbReference type="FunCoup" id="A0A165IUH3">
    <property type="interactions" value="93"/>
</dbReference>
<keyword evidence="7" id="KW-0378">Hydrolase</keyword>
<evidence type="ECO:0000256" key="3">
    <source>
        <dbReference type="SAM" id="MobiDB-lite"/>
    </source>
</evidence>
<dbReference type="GO" id="GO:0005524">
    <property type="term" value="F:ATP binding"/>
    <property type="evidence" value="ECO:0007669"/>
    <property type="project" value="UniProtKB-KW"/>
</dbReference>
<dbReference type="InterPro" id="IPR027417">
    <property type="entry name" value="P-loop_NTPase"/>
</dbReference>
<dbReference type="Proteomes" id="UP000076632">
    <property type="component" value="Unassembled WGS sequence"/>
</dbReference>
<dbReference type="InterPro" id="IPR036390">
    <property type="entry name" value="WH_DNA-bd_sf"/>
</dbReference>
<protein>
    <submittedName>
        <fullName evidence="7">p-loop containing nucleoside triphosphate hydrolase protein</fullName>
    </submittedName>
</protein>
<dbReference type="InterPro" id="IPR014001">
    <property type="entry name" value="Helicase_ATP-bd"/>
</dbReference>
<dbReference type="STRING" id="1328760.A0A165IUH3"/>
<dbReference type="OrthoDB" id="18781at2759"/>
<dbReference type="PROSITE" id="PS51192">
    <property type="entry name" value="HELICASE_ATP_BIND_1"/>
    <property type="match status" value="1"/>
</dbReference>
<dbReference type="SUPFAM" id="SSF46785">
    <property type="entry name" value="Winged helix' DNA-binding domain"/>
    <property type="match status" value="1"/>
</dbReference>
<dbReference type="PANTHER" id="PTHR47957">
    <property type="entry name" value="ATP-DEPENDENT HELICASE HRQ1"/>
    <property type="match status" value="1"/>
</dbReference>
<feature type="compositionally biased region" description="Basic and acidic residues" evidence="3">
    <location>
        <begin position="365"/>
        <end position="375"/>
    </location>
</feature>
<dbReference type="SMART" id="SM00160">
    <property type="entry name" value="RanBD"/>
    <property type="match status" value="1"/>
</dbReference>
<gene>
    <name evidence="7" type="ORF">L228DRAFT_207484</name>
</gene>
<dbReference type="InterPro" id="IPR014939">
    <property type="entry name" value="CDT1_Gemini-bd-like"/>
</dbReference>
<organism evidence="7 8">
    <name type="scientific">Xylona heveae (strain CBS 132557 / TC161)</name>
    <dbReference type="NCBI Taxonomy" id="1328760"/>
    <lineage>
        <taxon>Eukaryota</taxon>
        <taxon>Fungi</taxon>
        <taxon>Dikarya</taxon>
        <taxon>Ascomycota</taxon>
        <taxon>Pezizomycotina</taxon>
        <taxon>Xylonomycetes</taxon>
        <taxon>Xylonales</taxon>
        <taxon>Xylonaceae</taxon>
        <taxon>Xylona</taxon>
    </lineage>
</organism>
<feature type="domain" description="Helicase C-terminal" evidence="6">
    <location>
        <begin position="1140"/>
        <end position="1293"/>
    </location>
</feature>
<feature type="compositionally biased region" description="Polar residues" evidence="3">
    <location>
        <begin position="605"/>
        <end position="619"/>
    </location>
</feature>
<dbReference type="Pfam" id="PF09369">
    <property type="entry name" value="MZB"/>
    <property type="match status" value="1"/>
</dbReference>
<keyword evidence="8" id="KW-1185">Reference proteome</keyword>
<dbReference type="GO" id="GO:0016787">
    <property type="term" value="F:hydrolase activity"/>
    <property type="evidence" value="ECO:0007669"/>
    <property type="project" value="UniProtKB-KW"/>
</dbReference>
<feature type="compositionally biased region" description="Basic and acidic residues" evidence="3">
    <location>
        <begin position="90"/>
        <end position="121"/>
    </location>
</feature>
<dbReference type="SMART" id="SM01075">
    <property type="entry name" value="CDT1"/>
    <property type="match status" value="1"/>
</dbReference>
<dbReference type="RefSeq" id="XP_018190961.1">
    <property type="nucleotide sequence ID" value="XM_018329720.1"/>
</dbReference>
<dbReference type="Pfam" id="PF00638">
    <property type="entry name" value="Ran_BP1"/>
    <property type="match status" value="1"/>
</dbReference>
<dbReference type="Gene3D" id="2.30.29.30">
    <property type="entry name" value="Pleckstrin-homology domain (PH domain)/Phosphotyrosine-binding domain (PTB)"/>
    <property type="match status" value="1"/>
</dbReference>
<keyword evidence="1" id="KW-0547">Nucleotide-binding</keyword>
<feature type="domain" description="RanBD1" evidence="4">
    <location>
        <begin position="380"/>
        <end position="449"/>
    </location>
</feature>
<feature type="compositionally biased region" description="Polar residues" evidence="3">
    <location>
        <begin position="568"/>
        <end position="581"/>
    </location>
</feature>
<evidence type="ECO:0000259" key="6">
    <source>
        <dbReference type="PROSITE" id="PS51194"/>
    </source>
</evidence>
<dbReference type="GO" id="GO:0006289">
    <property type="term" value="P:nucleotide-excision repair"/>
    <property type="evidence" value="ECO:0007669"/>
    <property type="project" value="TreeGrafter"/>
</dbReference>
<keyword evidence="2" id="KW-0067">ATP-binding</keyword>
<dbReference type="Gene3D" id="3.40.50.300">
    <property type="entry name" value="P-loop containing nucleotide triphosphate hydrolases"/>
    <property type="match status" value="2"/>
</dbReference>
<feature type="compositionally biased region" description="Acidic residues" evidence="3">
    <location>
        <begin position="343"/>
        <end position="360"/>
    </location>
</feature>
<feature type="compositionally biased region" description="Low complexity" evidence="3">
    <location>
        <begin position="219"/>
        <end position="230"/>
    </location>
</feature>
<dbReference type="PROSITE" id="PS50196">
    <property type="entry name" value="RANBD1"/>
    <property type="match status" value="1"/>
</dbReference>
<dbReference type="InParanoid" id="A0A165IUH3"/>
<feature type="region of interest" description="Disordered" evidence="3">
    <location>
        <begin position="552"/>
        <end position="619"/>
    </location>
</feature>
<feature type="region of interest" description="Disordered" evidence="3">
    <location>
        <begin position="260"/>
        <end position="292"/>
    </location>
</feature>
<dbReference type="Pfam" id="PF08839">
    <property type="entry name" value="CDT1"/>
    <property type="match status" value="1"/>
</dbReference>
<dbReference type="SMART" id="SM00487">
    <property type="entry name" value="DEXDc"/>
    <property type="match status" value="1"/>
</dbReference>
<evidence type="ECO:0000256" key="2">
    <source>
        <dbReference type="ARBA" id="ARBA00022840"/>
    </source>
</evidence>
<dbReference type="Pfam" id="PF00270">
    <property type="entry name" value="DEAD"/>
    <property type="match status" value="1"/>
</dbReference>
<dbReference type="SUPFAM" id="SSF52540">
    <property type="entry name" value="P-loop containing nucleoside triphosphate hydrolases"/>
    <property type="match status" value="1"/>
</dbReference>
<dbReference type="CDD" id="cd17923">
    <property type="entry name" value="DEXHc_Hrq1-like"/>
    <property type="match status" value="1"/>
</dbReference>
<dbReference type="GO" id="GO:0005634">
    <property type="term" value="C:nucleus"/>
    <property type="evidence" value="ECO:0007669"/>
    <property type="project" value="TreeGrafter"/>
</dbReference>
<dbReference type="EMBL" id="KV407455">
    <property type="protein sequence ID" value="KZF25406.1"/>
    <property type="molecule type" value="Genomic_DNA"/>
</dbReference>
<name>A0A165IUH3_XYLHT</name>
<dbReference type="GeneID" id="28894857"/>
<dbReference type="InterPro" id="IPR018973">
    <property type="entry name" value="MZB"/>
</dbReference>
<dbReference type="SMART" id="SM00490">
    <property type="entry name" value="HELICc"/>
    <property type="match status" value="1"/>
</dbReference>
<dbReference type="InterPro" id="IPR011993">
    <property type="entry name" value="PH-like_dom_sf"/>
</dbReference>
<reference evidence="7 8" key="1">
    <citation type="journal article" date="2016" name="Fungal Biol.">
        <title>The genome of Xylona heveae provides a window into fungal endophytism.</title>
        <authorList>
            <person name="Gazis R."/>
            <person name="Kuo A."/>
            <person name="Riley R."/>
            <person name="LaButti K."/>
            <person name="Lipzen A."/>
            <person name="Lin J."/>
            <person name="Amirebrahimi M."/>
            <person name="Hesse C.N."/>
            <person name="Spatafora J.W."/>
            <person name="Henrissat B."/>
            <person name="Hainaut M."/>
            <person name="Grigoriev I.V."/>
            <person name="Hibbett D.S."/>
        </authorList>
    </citation>
    <scope>NUCLEOTIDE SEQUENCE [LARGE SCALE GENOMIC DNA]</scope>
    <source>
        <strain evidence="7 8">TC161</strain>
    </source>
</reference>
<dbReference type="Pfam" id="PF00271">
    <property type="entry name" value="Helicase_C"/>
    <property type="match status" value="1"/>
</dbReference>
<evidence type="ECO:0000256" key="1">
    <source>
        <dbReference type="ARBA" id="ARBA00022741"/>
    </source>
</evidence>
<feature type="compositionally biased region" description="Basic and acidic residues" evidence="3">
    <location>
        <begin position="165"/>
        <end position="196"/>
    </location>
</feature>
<dbReference type="OMA" id="AAEHVIM"/>
<evidence type="ECO:0000313" key="8">
    <source>
        <dbReference type="Proteomes" id="UP000076632"/>
    </source>
</evidence>
<dbReference type="PANTHER" id="PTHR47957:SF3">
    <property type="entry name" value="ATP-DEPENDENT HELICASE HRQ1"/>
    <property type="match status" value="1"/>
</dbReference>
<feature type="compositionally biased region" description="Polar residues" evidence="3">
    <location>
        <begin position="264"/>
        <end position="283"/>
    </location>
</feature>
<proteinExistence type="predicted"/>
<dbReference type="GO" id="GO:0036297">
    <property type="term" value="P:interstrand cross-link repair"/>
    <property type="evidence" value="ECO:0007669"/>
    <property type="project" value="TreeGrafter"/>
</dbReference>
<evidence type="ECO:0000259" key="4">
    <source>
        <dbReference type="PROSITE" id="PS50196"/>
    </source>
</evidence>
<feature type="region of interest" description="Disordered" evidence="3">
    <location>
        <begin position="1"/>
        <end position="241"/>
    </location>
</feature>
<sequence length="1715" mass="188669">MEATHDGDITNDAGSVGDSDAGERPVREKFKKTSIASGPNPDLPPESSAEGEKPASSELRQEEGGERGRSTKKRSFDDLEAEAAQSGEATAEKEERRTRKRSRDMQNEAPDQERSASKDLEGPAIDVPVPKRKRSREQFDKDSVKAAGQPGTEEKVLVETNEVVEESRPGRAANDEPEKKRHRDTSQEPEKAKSTETKVGGFSNTSAISPFGALAAKKSPSLGGASSSGGNVQTDKAETSAEKFAASGFGALASSAASPFGTLAASSGKASPFATLNSGAGNASQSGTSFGSGFGSSASGFGKLGTGFGSSFGGGGLKSFASHDGPGVIGISDKPAKPFGAPPDDEEEEEAEANGNDEDTPGGSEDAKDKEDKPFRPQAVETGEEGEHTAFSCRCKLYAFTNKEWKERGLGVLKVNVPQTDEESDKESPPARLVMRSDFVHKVILNVPIKDMKLGGKGKSLTLFELLDGKPVPLQLKVCLSDCFCNTFGIRQLILGAGKCFKPRSSARLKSYSHLESYISSKGIFYRRRTGLNASRALSKCHRMTKLRAATVSNKVVRKGKRKASELENGTPTDPASENPSTTTQTVPTKTHDGGKKSRRSGKSASDSTPALVRQDSSNFVNSNVPWPEHFTKLGQIHKALNLVYTFCCTRKHLATTFDNIKSAVESHVKRPLIIADIGQIKALVPNAINFSYVDEASLDVLVEGSGTKVRQVDHFAPLETPDEGSHNGARERRGREVLFFEFIDGDLKRQVLQPKTGKPVNPVRKLREERLKMPVYSQAQMMKMIDKRNTKFTSAVNAFLNQSAADGVDPVSRLEEELSDYIPVISKERSATPARQAYAKLPARIPEERASIADIIKEIKSLEWYTGQIVPDGHRVFDPQPPVHGELEFQLSQTLVNALYNTREITQLYSHQAEAINHLYHGRHVIVSTSTSSGKSLIYQIPVLHELEQDLNTRAMYIFPTKALAQDQRRSLKELMSLMPGLENLVVETFDGDTPMQDRNRIRDEARIIFTNPDMLHITILPQEESWRTFLKNLKYVVVDELHVYNGLFGSHVAFIMRRLRRICAAVGNHHVKFISCSATVANPEEHMNTIFGVDDVELIDFDGSPSGRKEFLCWNTPFKDPADPSSGRGDAMVESAKLFCQLILRGVRVIAFCRVRKQCEVLVGAVKSELRALERPEVMARVMGYRGGYTPQDRRQIEKEMFEGKLLGIIATNALELGIDIGSLDAVITVGFPYSISNLRQQSGRAGRRNKDSLSVLLGDCFPTDQYYMENPDEIFTKPNCELGVDLQNTLVLEGHLQCAAYEMPIRPDEDQIYFGENLPELAQDRLVKDPLGFYHCHERFRPHPSRFVAIRDTEDGHFAVVDITNNRNVVLEEVEPSRAFFTIYEGGVYLHQGQTYIVKEFSIDSRLARVERANIDWTTQQRDYTDVDPIETEAIRRIPDSLSRAFYGSIKVRMVVFGFFKVDKRRRILDAVQVDNPPVEILSKGFWLDVPSKALEILASRRLNAAAAIHAAEHALLSLMPNFVISMPGDVRTECKNALKEFARRETSRKRPARLTFYDAKGGAAGSGISTKAFEFVDLLLHQACDRVAACHCQDGCVECVCSERCKEANLVLSKAGASVILRCLLNLDIDIDSLPWGPEDELTPAGIETIIAAEEVRPARGTLIQVLDIERNAVGSSSRRAQGKSVVAGTVGGDNGHGDDSAVIIKDEPDD</sequence>
<dbReference type="PROSITE" id="PS51194">
    <property type="entry name" value="HELICASE_CTER"/>
    <property type="match status" value="1"/>
</dbReference>
<dbReference type="Pfam" id="PF22982">
    <property type="entry name" value="WHD_HRQ1"/>
    <property type="match status" value="1"/>
</dbReference>
<feature type="domain" description="Helicase ATP-binding" evidence="5">
    <location>
        <begin position="917"/>
        <end position="1100"/>
    </location>
</feature>
<feature type="region of interest" description="Disordered" evidence="3">
    <location>
        <begin position="1684"/>
        <end position="1705"/>
    </location>
</feature>
<dbReference type="SUPFAM" id="SSF50729">
    <property type="entry name" value="PH domain-like"/>
    <property type="match status" value="1"/>
</dbReference>
<accession>A0A165IUH3</accession>
<feature type="region of interest" description="Disordered" evidence="3">
    <location>
        <begin position="315"/>
        <end position="375"/>
    </location>
</feature>
<dbReference type="InterPro" id="IPR055227">
    <property type="entry name" value="HRQ1_WHD"/>
</dbReference>
<dbReference type="InterPro" id="IPR011545">
    <property type="entry name" value="DEAD/DEAH_box_helicase_dom"/>
</dbReference>
<evidence type="ECO:0000313" key="7">
    <source>
        <dbReference type="EMBL" id="KZF25406.1"/>
    </source>
</evidence>
<dbReference type="InterPro" id="IPR001650">
    <property type="entry name" value="Helicase_C-like"/>
</dbReference>
<dbReference type="InterPro" id="IPR000156">
    <property type="entry name" value="Ran_bind_dom"/>
</dbReference>